<evidence type="ECO:0000313" key="2">
    <source>
        <dbReference type="EMBL" id="KAJ7604478.1"/>
    </source>
</evidence>
<sequence>MSLVALFAWRPFPYGCLTAFYTILLAAVVSRPSSRRRLFFLPLLAMTWQLLSDAQAGYLSATLWFWSLLTASDYILVTDVQRELRLTGEPAAQSIENAPLIVRFKWAITLLCSSRGIGWAHGPCMRIPTATDTSRWTFITKQIVRFIASQLLFDAVNLHTRCNPALVDRLGLVHVGLAWRVIGTVGWAAGAAAALVGGHAAAAIFSVALGFSRPDEWYPVFGDLADTASLRKFWS</sequence>
<dbReference type="EMBL" id="JARKIF010000104">
    <property type="protein sequence ID" value="KAJ7604478.1"/>
    <property type="molecule type" value="Genomic_DNA"/>
</dbReference>
<dbReference type="AlphaFoldDB" id="A0AAD7AYQ3"/>
<keyword evidence="1" id="KW-1133">Transmembrane helix</keyword>
<keyword evidence="3" id="KW-1185">Reference proteome</keyword>
<keyword evidence="1" id="KW-0472">Membrane</keyword>
<comment type="caution">
    <text evidence="2">The sequence shown here is derived from an EMBL/GenBank/DDBJ whole genome shotgun (WGS) entry which is preliminary data.</text>
</comment>
<gene>
    <name evidence="2" type="ORF">FB45DRAFT_51281</name>
</gene>
<organism evidence="2 3">
    <name type="scientific">Roridomyces roridus</name>
    <dbReference type="NCBI Taxonomy" id="1738132"/>
    <lineage>
        <taxon>Eukaryota</taxon>
        <taxon>Fungi</taxon>
        <taxon>Dikarya</taxon>
        <taxon>Basidiomycota</taxon>
        <taxon>Agaricomycotina</taxon>
        <taxon>Agaricomycetes</taxon>
        <taxon>Agaricomycetidae</taxon>
        <taxon>Agaricales</taxon>
        <taxon>Marasmiineae</taxon>
        <taxon>Mycenaceae</taxon>
        <taxon>Roridomyces</taxon>
    </lineage>
</organism>
<evidence type="ECO:0000256" key="1">
    <source>
        <dbReference type="SAM" id="Phobius"/>
    </source>
</evidence>
<protein>
    <submittedName>
        <fullName evidence="2">Uncharacterized protein</fullName>
    </submittedName>
</protein>
<keyword evidence="1" id="KW-0812">Transmembrane</keyword>
<reference evidence="2" key="1">
    <citation type="submission" date="2023-03" db="EMBL/GenBank/DDBJ databases">
        <title>Massive genome expansion in bonnet fungi (Mycena s.s.) driven by repeated elements and novel gene families across ecological guilds.</title>
        <authorList>
            <consortium name="Lawrence Berkeley National Laboratory"/>
            <person name="Harder C.B."/>
            <person name="Miyauchi S."/>
            <person name="Viragh M."/>
            <person name="Kuo A."/>
            <person name="Thoen E."/>
            <person name="Andreopoulos B."/>
            <person name="Lu D."/>
            <person name="Skrede I."/>
            <person name="Drula E."/>
            <person name="Henrissat B."/>
            <person name="Morin E."/>
            <person name="Kohler A."/>
            <person name="Barry K."/>
            <person name="LaButti K."/>
            <person name="Morin E."/>
            <person name="Salamov A."/>
            <person name="Lipzen A."/>
            <person name="Mereny Z."/>
            <person name="Hegedus B."/>
            <person name="Baldrian P."/>
            <person name="Stursova M."/>
            <person name="Weitz H."/>
            <person name="Taylor A."/>
            <person name="Grigoriev I.V."/>
            <person name="Nagy L.G."/>
            <person name="Martin F."/>
            <person name="Kauserud H."/>
        </authorList>
    </citation>
    <scope>NUCLEOTIDE SEQUENCE</scope>
    <source>
        <strain evidence="2">9284</strain>
    </source>
</reference>
<accession>A0AAD7AYQ3</accession>
<proteinExistence type="predicted"/>
<dbReference type="Proteomes" id="UP001221142">
    <property type="component" value="Unassembled WGS sequence"/>
</dbReference>
<name>A0AAD7AYQ3_9AGAR</name>
<evidence type="ECO:0000313" key="3">
    <source>
        <dbReference type="Proteomes" id="UP001221142"/>
    </source>
</evidence>
<feature type="transmembrane region" description="Helical" evidence="1">
    <location>
        <begin position="12"/>
        <end position="29"/>
    </location>
</feature>
<feature type="transmembrane region" description="Helical" evidence="1">
    <location>
        <begin position="58"/>
        <end position="77"/>
    </location>
</feature>